<evidence type="ECO:0000313" key="1">
    <source>
        <dbReference type="EMBL" id="GAA3669594.1"/>
    </source>
</evidence>
<dbReference type="RefSeq" id="WP_221857187.1">
    <property type="nucleotide sequence ID" value="NZ_BAAAYV010000025.1"/>
</dbReference>
<dbReference type="InterPro" id="IPR036291">
    <property type="entry name" value="NAD(P)-bd_dom_sf"/>
</dbReference>
<dbReference type="Gene3D" id="3.30.1780.10">
    <property type="entry name" value="ornithine cyclodeaminase, domain 1"/>
    <property type="match status" value="1"/>
</dbReference>
<dbReference type="PIRSF" id="PIRSF001439">
    <property type="entry name" value="CryM"/>
    <property type="match status" value="1"/>
</dbReference>
<dbReference type="EMBL" id="BAAAYV010000025">
    <property type="protein sequence ID" value="GAA3669594.1"/>
    <property type="molecule type" value="Genomic_DNA"/>
</dbReference>
<dbReference type="PANTHER" id="PTHR13812">
    <property type="entry name" value="KETIMINE REDUCTASE MU-CRYSTALLIN"/>
    <property type="match status" value="1"/>
</dbReference>
<keyword evidence="2" id="KW-1185">Reference proteome</keyword>
<dbReference type="InterPro" id="IPR023401">
    <property type="entry name" value="ODC_N"/>
</dbReference>
<evidence type="ECO:0000313" key="2">
    <source>
        <dbReference type="Proteomes" id="UP001410795"/>
    </source>
</evidence>
<protein>
    <submittedName>
        <fullName evidence="1">Ornithine cyclodeaminase family protein</fullName>
    </submittedName>
</protein>
<dbReference type="InterPro" id="IPR003462">
    <property type="entry name" value="ODC_Mu_crystall"/>
</dbReference>
<name>A0ABP7BXM3_9MICO</name>
<sequence length="324" mass="33035">MLVLSDSEVRTLFTDDLARETVRSAARQFSSGEADIPARVQMRLPVDHTELLVMPGSLPGIGALGVKTVGEFPRNAAAGVPTAPATVLLFDPETGLPEAFLDGTSLTLARTAAMSVVAAEHLAVDRPTSLAVIGAGGQALSHIEAFARRFPLERVRITSRTRERAHATAAAASAGGIAVEVTADAASAVAGADIVISATTARRPVVPDDALAAHACVIGIGAHSPEHAEIEAATVARAARVAVDTRRGSIDGAGDIAQAIGLGALRRDDVAELGELVTGAVPGRAAHDGITVFKSIGFAALDLVAARELVARARAEGLGIDVAL</sequence>
<dbReference type="Gene3D" id="3.40.50.720">
    <property type="entry name" value="NAD(P)-binding Rossmann-like Domain"/>
    <property type="match status" value="1"/>
</dbReference>
<accession>A0ABP7BXM3</accession>
<dbReference type="SUPFAM" id="SSF51735">
    <property type="entry name" value="NAD(P)-binding Rossmann-fold domains"/>
    <property type="match status" value="1"/>
</dbReference>
<reference evidence="2" key="1">
    <citation type="journal article" date="2019" name="Int. J. Syst. Evol. Microbiol.">
        <title>The Global Catalogue of Microorganisms (GCM) 10K type strain sequencing project: providing services to taxonomists for standard genome sequencing and annotation.</title>
        <authorList>
            <consortium name="The Broad Institute Genomics Platform"/>
            <consortium name="The Broad Institute Genome Sequencing Center for Infectious Disease"/>
            <person name="Wu L."/>
            <person name="Ma J."/>
        </authorList>
    </citation>
    <scope>NUCLEOTIDE SEQUENCE [LARGE SCALE GENOMIC DNA]</scope>
    <source>
        <strain evidence="2">JCM 16546</strain>
    </source>
</reference>
<dbReference type="PANTHER" id="PTHR13812:SF19">
    <property type="entry name" value="KETIMINE REDUCTASE MU-CRYSTALLIN"/>
    <property type="match status" value="1"/>
</dbReference>
<dbReference type="Pfam" id="PF02423">
    <property type="entry name" value="OCD_Mu_crystall"/>
    <property type="match status" value="1"/>
</dbReference>
<comment type="caution">
    <text evidence="1">The sequence shown here is derived from an EMBL/GenBank/DDBJ whole genome shotgun (WGS) entry which is preliminary data.</text>
</comment>
<gene>
    <name evidence="1" type="ORF">GCM10022202_34610</name>
</gene>
<proteinExistence type="predicted"/>
<organism evidence="1 2">
    <name type="scientific">Microbacterium marinilacus</name>
    <dbReference type="NCBI Taxonomy" id="415209"/>
    <lineage>
        <taxon>Bacteria</taxon>
        <taxon>Bacillati</taxon>
        <taxon>Actinomycetota</taxon>
        <taxon>Actinomycetes</taxon>
        <taxon>Micrococcales</taxon>
        <taxon>Microbacteriaceae</taxon>
        <taxon>Microbacterium</taxon>
    </lineage>
</organism>
<dbReference type="Proteomes" id="UP001410795">
    <property type="component" value="Unassembled WGS sequence"/>
</dbReference>